<dbReference type="PANTHER" id="PTHR36435:SF1">
    <property type="entry name" value="CAAX AMINO TERMINAL PROTEASE FAMILY PROTEIN"/>
    <property type="match status" value="1"/>
</dbReference>
<evidence type="ECO:0000313" key="3">
    <source>
        <dbReference type="Proteomes" id="UP000306409"/>
    </source>
</evidence>
<name>A0A4U7JL36_9FIRM</name>
<protein>
    <submittedName>
        <fullName evidence="2">CPBP family intramembrane metalloprotease</fullName>
    </submittedName>
</protein>
<dbReference type="Proteomes" id="UP000306409">
    <property type="component" value="Chromosome"/>
</dbReference>
<keyword evidence="2" id="KW-0645">Protease</keyword>
<feature type="domain" description="CAAX prenyl protease 2/Lysostaphin resistance protein A-like" evidence="1">
    <location>
        <begin position="130"/>
        <end position="211"/>
    </location>
</feature>
<evidence type="ECO:0000259" key="1">
    <source>
        <dbReference type="Pfam" id="PF02517"/>
    </source>
</evidence>
<dbReference type="GO" id="GO:0080120">
    <property type="term" value="P:CAAX-box protein maturation"/>
    <property type="evidence" value="ECO:0007669"/>
    <property type="project" value="UniProtKB-ARBA"/>
</dbReference>
<dbReference type="Pfam" id="PF02517">
    <property type="entry name" value="Rce1-like"/>
    <property type="match status" value="1"/>
</dbReference>
<dbReference type="GO" id="GO:0008237">
    <property type="term" value="F:metallopeptidase activity"/>
    <property type="evidence" value="ECO:0007669"/>
    <property type="project" value="UniProtKB-KW"/>
</dbReference>
<dbReference type="OrthoDB" id="4177129at2"/>
<proteinExistence type="predicted"/>
<reference evidence="2 3" key="1">
    <citation type="submission" date="2020-09" db="EMBL/GenBank/DDBJ databases">
        <title>Characterization and genome sequencing of Ruminiclostridium sp. nov. MA18.</title>
        <authorList>
            <person name="Rettenmaier R."/>
            <person name="Kowollik M.-L."/>
            <person name="Liebl W."/>
            <person name="Zverlov V."/>
        </authorList>
    </citation>
    <scope>NUCLEOTIDE SEQUENCE [LARGE SCALE GENOMIC DNA]</scope>
    <source>
        <strain evidence="2 3">MA18</strain>
    </source>
</reference>
<accession>A0A4U7JL36</accession>
<organism evidence="2 3">
    <name type="scientific">Ruminiclostridium herbifermentans</name>
    <dbReference type="NCBI Taxonomy" id="2488810"/>
    <lineage>
        <taxon>Bacteria</taxon>
        <taxon>Bacillati</taxon>
        <taxon>Bacillota</taxon>
        <taxon>Clostridia</taxon>
        <taxon>Eubacteriales</taxon>
        <taxon>Oscillospiraceae</taxon>
        <taxon>Ruminiclostridium</taxon>
    </lineage>
</organism>
<gene>
    <name evidence="2" type="ORF">EHE19_013710</name>
</gene>
<dbReference type="RefSeq" id="WP_137696684.1">
    <property type="nucleotide sequence ID" value="NZ_CP061336.1"/>
</dbReference>
<keyword evidence="2" id="KW-0482">Metalloprotease</keyword>
<dbReference type="GO" id="GO:0004175">
    <property type="term" value="F:endopeptidase activity"/>
    <property type="evidence" value="ECO:0007669"/>
    <property type="project" value="UniProtKB-ARBA"/>
</dbReference>
<dbReference type="InterPro" id="IPR052710">
    <property type="entry name" value="CAAX_protease"/>
</dbReference>
<dbReference type="AlphaFoldDB" id="A0A4U7JL36"/>
<dbReference type="InterPro" id="IPR003675">
    <property type="entry name" value="Rce1/LyrA-like_dom"/>
</dbReference>
<sequence>MKYLKSFGLVILYILIHIAVMKSMEFTFYHSSLWEIESFREVIGENPHLPLMATYLISILIYILITKPIKNKSILEYIRFKKISFKDTLIAIYIGLGALIFNTSIINISFIDKAFPQFDNLLSFNYESSSLIIGILTAVIIGPLLEEFLFRGLIFNELKESIPLIPSVLISSLLYGVIFMDIPLMTFCFVAALLYTFVYIQVNSLLAVYVIDIVATLGVLVSRRLGIESVISDVGDIYMIPVFLFSIVMIVSGCYYLWKQKSQMTNTIDRSQDISVN</sequence>
<keyword evidence="3" id="KW-1185">Reference proteome</keyword>
<dbReference type="KEGG" id="rher:EHE19_013710"/>
<dbReference type="PANTHER" id="PTHR36435">
    <property type="entry name" value="SLR1288 PROTEIN"/>
    <property type="match status" value="1"/>
</dbReference>
<evidence type="ECO:0000313" key="2">
    <source>
        <dbReference type="EMBL" id="QNU65938.1"/>
    </source>
</evidence>
<dbReference type="EMBL" id="CP061336">
    <property type="protein sequence ID" value="QNU65938.1"/>
    <property type="molecule type" value="Genomic_DNA"/>
</dbReference>
<keyword evidence="2" id="KW-0378">Hydrolase</keyword>
<dbReference type="GO" id="GO:0006508">
    <property type="term" value="P:proteolysis"/>
    <property type="evidence" value="ECO:0007669"/>
    <property type="project" value="UniProtKB-KW"/>
</dbReference>